<dbReference type="Gene3D" id="2.30.40.10">
    <property type="entry name" value="Urease, subunit C, domain 1"/>
    <property type="match status" value="2"/>
</dbReference>
<dbReference type="InterPro" id="IPR051781">
    <property type="entry name" value="Metallo-dep_Hydrolase"/>
</dbReference>
<dbReference type="EMBL" id="JBHRTS010000002">
    <property type="protein sequence ID" value="MFC3193397.1"/>
    <property type="molecule type" value="Genomic_DNA"/>
</dbReference>
<evidence type="ECO:0000259" key="2">
    <source>
        <dbReference type="Pfam" id="PF01979"/>
    </source>
</evidence>
<proteinExistence type="predicted"/>
<reference evidence="4" key="1">
    <citation type="journal article" date="2019" name="Int. J. Syst. Evol. Microbiol.">
        <title>The Global Catalogue of Microorganisms (GCM) 10K type strain sequencing project: providing services to taxonomists for standard genome sequencing and annotation.</title>
        <authorList>
            <consortium name="The Broad Institute Genomics Platform"/>
            <consortium name="The Broad Institute Genome Sequencing Center for Infectious Disease"/>
            <person name="Wu L."/>
            <person name="Ma J."/>
        </authorList>
    </citation>
    <scope>NUCLEOTIDE SEQUENCE [LARGE SCALE GENOMIC DNA]</scope>
    <source>
        <strain evidence="4">KCTC 42953</strain>
    </source>
</reference>
<keyword evidence="4" id="KW-1185">Reference proteome</keyword>
<feature type="domain" description="Amidohydrolase-related" evidence="2">
    <location>
        <begin position="109"/>
        <end position="492"/>
    </location>
</feature>
<dbReference type="InterPro" id="IPR006680">
    <property type="entry name" value="Amidohydro-rel"/>
</dbReference>
<dbReference type="PANTHER" id="PTHR43135">
    <property type="entry name" value="ALPHA-D-RIBOSE 1-METHYLPHOSPHONATE 5-TRIPHOSPHATE DIPHOSPHATASE"/>
    <property type="match status" value="1"/>
</dbReference>
<dbReference type="SUPFAM" id="SSF51338">
    <property type="entry name" value="Composite domain of metallo-dependent hydrolases"/>
    <property type="match status" value="1"/>
</dbReference>
<dbReference type="Gene3D" id="1.20.58.520">
    <property type="entry name" value="Amidohydrolase"/>
    <property type="match status" value="1"/>
</dbReference>
<dbReference type="Pfam" id="PF01979">
    <property type="entry name" value="Amidohydro_1"/>
    <property type="match status" value="1"/>
</dbReference>
<protein>
    <submittedName>
        <fullName evidence="3">Amidohydrolase family protein</fullName>
    </submittedName>
</protein>
<dbReference type="Gene3D" id="3.40.50.10910">
    <property type="entry name" value="Amidohydrolase"/>
    <property type="match status" value="1"/>
</dbReference>
<evidence type="ECO:0000313" key="4">
    <source>
        <dbReference type="Proteomes" id="UP001595533"/>
    </source>
</evidence>
<keyword evidence="1" id="KW-0472">Membrane</keyword>
<dbReference type="InterPro" id="IPR032466">
    <property type="entry name" value="Metal_Hydrolase"/>
</dbReference>
<organism evidence="3 4">
    <name type="scientific">Marinicella sediminis</name>
    <dbReference type="NCBI Taxonomy" id="1792834"/>
    <lineage>
        <taxon>Bacteria</taxon>
        <taxon>Pseudomonadati</taxon>
        <taxon>Pseudomonadota</taxon>
        <taxon>Gammaproteobacteria</taxon>
        <taxon>Lysobacterales</taxon>
        <taxon>Marinicellaceae</taxon>
        <taxon>Marinicella</taxon>
    </lineage>
</organism>
<feature type="transmembrane region" description="Helical" evidence="1">
    <location>
        <begin position="16"/>
        <end position="34"/>
    </location>
</feature>
<dbReference type="RefSeq" id="WP_077410108.1">
    <property type="nucleotide sequence ID" value="NZ_JBHRTS010000002.1"/>
</dbReference>
<sequence>MNKSTHSTFIVRITKWLLLLSLVIGLGVVVWVEYEMRLMKGQFTPEIETADLNIKTGLFIIKNSQVLQPDATAFTAAQDVLIDDGMIKQLGPQLTVPIDATVIDGSGQYLIPGLMDGHVHLKENRNNLWLYLANGVTHVRDMGGTDYQLSVRDTDPAEVLRPDVFVSSEKVYDTPWWQVWYMNWTRSRITMSDAGQGDDIVRDLMTRGFDGLKISNGLTAEQYRSLVSAAHQQGLLVTGHIPNSVSLDDVFELGQQEIAHVEEITKAFDREYGLAFSDLTPQTAAEYLDYVRSRSEEVAPVIKAKGIHITSVVWLMESLVRQKLALEEFLGTVELAFVDPHELEGWKMARGWLPGNHSYASSPYWLETEERRQKIKLFWDTYVDAIHIMTRALVRHEMPFTAGTDSVVTGGVAGFSLHDELESLVKLGMTPAQALRTATVIPGQWLKQVGKGAQSGQIRAGDPANLVLLNANPLDDINNTRSIDAVIVHGHLLTRDQLHIILERIKAINNNERNRDISAYLNHGH</sequence>
<evidence type="ECO:0000313" key="3">
    <source>
        <dbReference type="EMBL" id="MFC3193397.1"/>
    </source>
</evidence>
<name>A0ABV7J8C5_9GAMM</name>
<keyword evidence="1" id="KW-1133">Transmembrane helix</keyword>
<comment type="caution">
    <text evidence="3">The sequence shown here is derived from an EMBL/GenBank/DDBJ whole genome shotgun (WGS) entry which is preliminary data.</text>
</comment>
<dbReference type="PANTHER" id="PTHR43135:SF3">
    <property type="entry name" value="ALPHA-D-RIBOSE 1-METHYLPHOSPHONATE 5-TRIPHOSPHATE DIPHOSPHATASE"/>
    <property type="match status" value="1"/>
</dbReference>
<dbReference type="InterPro" id="IPR011059">
    <property type="entry name" value="Metal-dep_hydrolase_composite"/>
</dbReference>
<accession>A0ABV7J8C5</accession>
<dbReference type="SUPFAM" id="SSF51556">
    <property type="entry name" value="Metallo-dependent hydrolases"/>
    <property type="match status" value="1"/>
</dbReference>
<keyword evidence="1" id="KW-0812">Transmembrane</keyword>
<evidence type="ECO:0000256" key="1">
    <source>
        <dbReference type="SAM" id="Phobius"/>
    </source>
</evidence>
<dbReference type="Gene3D" id="3.30.110.90">
    <property type="entry name" value="Amidohydrolase"/>
    <property type="match status" value="2"/>
</dbReference>
<dbReference type="Proteomes" id="UP001595533">
    <property type="component" value="Unassembled WGS sequence"/>
</dbReference>
<gene>
    <name evidence="3" type="ORF">ACFODZ_03970</name>
</gene>